<dbReference type="InterPro" id="IPR027417">
    <property type="entry name" value="P-loop_NTPase"/>
</dbReference>
<keyword evidence="1" id="KW-0547">Nucleotide-binding</keyword>
<dbReference type="Pfam" id="PF10609">
    <property type="entry name" value="ParA"/>
    <property type="match status" value="1"/>
</dbReference>
<sequence length="595" mass="62044">MSAYARVRVRACASPATAAIVASRISIGRAPPLPLLGSIKPMLAVCRASSIRVGAAPHLPPHRPSRHTLAGGPERRGRSLVLCRLGLSSNSSSSTTMTTMTTTSGCPPAGRRIFRIGAKDNGSGGRAGRPACLSNLSPQLSAALEDHLLARMNGDTTTTTRGGDGRRTDDHDHDNHDRRLINPILGRSITRAGLNWVRSLSVLSLTSSRFAAGGNRVVDVDDDDEEYDDKDSIVMMICPPTMLHPRLDELAAGLADFAGEGAASWIEESGWMRLTVDVYPTSLSSSSLHGDSASLSSSAVSASASVSSPDRGRALRDVSHVLAVYSCKGGVGKSTVAVNLAYRLLASGGRIGLVDLDVYGPSLPLLVRPDDPTVRQSSLAAGLGRRRANVIGVRLPRQRRAGELSGGGGAAVMRGPTVGKVMRQLLHGMNWGSLDVLVLDLPPRTRDIQLKACQSLSLSGASSSSSSSSSFGGIALPSPSSLSHPFPLVADMASSLAGAALSLASPSATQATAGRTALPRTMMDLALELLQSFVRISARMNALAAFDGGRRGGDGTRPGDYDAMENNIDAAPFDASEEIFPGRGMAGGDPSSRYL</sequence>
<evidence type="ECO:0000256" key="1">
    <source>
        <dbReference type="ARBA" id="ARBA00022741"/>
    </source>
</evidence>
<accession>A0ABD3PLS4</accession>
<evidence type="ECO:0000313" key="5">
    <source>
        <dbReference type="Proteomes" id="UP001530315"/>
    </source>
</evidence>
<dbReference type="PANTHER" id="PTHR42961:SF2">
    <property type="entry name" value="IRON-SULFUR PROTEIN NUBPL"/>
    <property type="match status" value="1"/>
</dbReference>
<dbReference type="SUPFAM" id="SSF52540">
    <property type="entry name" value="P-loop containing nucleoside triphosphate hydrolases"/>
    <property type="match status" value="1"/>
</dbReference>
<dbReference type="EMBL" id="JALLAZ020000716">
    <property type="protein sequence ID" value="KAL3788707.1"/>
    <property type="molecule type" value="Genomic_DNA"/>
</dbReference>
<evidence type="ECO:0000256" key="2">
    <source>
        <dbReference type="ARBA" id="ARBA00022840"/>
    </source>
</evidence>
<dbReference type="InterPro" id="IPR033756">
    <property type="entry name" value="YlxH/NBP35"/>
</dbReference>
<dbReference type="Proteomes" id="UP001530315">
    <property type="component" value="Unassembled WGS sequence"/>
</dbReference>
<dbReference type="PANTHER" id="PTHR42961">
    <property type="entry name" value="IRON-SULFUR PROTEIN NUBPL"/>
    <property type="match status" value="1"/>
</dbReference>
<dbReference type="GO" id="GO:0005524">
    <property type="term" value="F:ATP binding"/>
    <property type="evidence" value="ECO:0007669"/>
    <property type="project" value="UniProtKB-KW"/>
</dbReference>
<protein>
    <submittedName>
        <fullName evidence="4">Uncharacterized protein</fullName>
    </submittedName>
</protein>
<feature type="compositionally biased region" description="Low complexity" evidence="3">
    <location>
        <begin position="92"/>
        <end position="104"/>
    </location>
</feature>
<comment type="caution">
    <text evidence="4">The sequence shown here is derived from an EMBL/GenBank/DDBJ whole genome shotgun (WGS) entry which is preliminary data.</text>
</comment>
<keyword evidence="5" id="KW-1185">Reference proteome</keyword>
<evidence type="ECO:0000256" key="3">
    <source>
        <dbReference type="SAM" id="MobiDB-lite"/>
    </source>
</evidence>
<feature type="region of interest" description="Disordered" evidence="3">
    <location>
        <begin position="92"/>
        <end position="111"/>
    </location>
</feature>
<reference evidence="4 5" key="1">
    <citation type="submission" date="2024-10" db="EMBL/GenBank/DDBJ databases">
        <title>Updated reference genomes for cyclostephanoid diatoms.</title>
        <authorList>
            <person name="Roberts W.R."/>
            <person name="Alverson A.J."/>
        </authorList>
    </citation>
    <scope>NUCLEOTIDE SEQUENCE [LARGE SCALE GENOMIC DNA]</scope>
    <source>
        <strain evidence="4 5">AJA276-08</strain>
    </source>
</reference>
<dbReference type="Gene3D" id="3.40.50.300">
    <property type="entry name" value="P-loop containing nucleotide triphosphate hydrolases"/>
    <property type="match status" value="1"/>
</dbReference>
<keyword evidence="2" id="KW-0067">ATP-binding</keyword>
<name>A0ABD3PLS4_9STRA</name>
<proteinExistence type="predicted"/>
<evidence type="ECO:0000313" key="4">
    <source>
        <dbReference type="EMBL" id="KAL3788707.1"/>
    </source>
</evidence>
<dbReference type="InterPro" id="IPR044304">
    <property type="entry name" value="NUBPL-like"/>
</dbReference>
<feature type="compositionally biased region" description="Basic and acidic residues" evidence="3">
    <location>
        <begin position="163"/>
        <end position="175"/>
    </location>
</feature>
<gene>
    <name evidence="4" type="ORF">ACHAW5_010570</name>
</gene>
<feature type="region of interest" description="Disordered" evidence="3">
    <location>
        <begin position="153"/>
        <end position="175"/>
    </location>
</feature>
<dbReference type="AlphaFoldDB" id="A0ABD3PLS4"/>
<organism evidence="4 5">
    <name type="scientific">Stephanodiscus triporus</name>
    <dbReference type="NCBI Taxonomy" id="2934178"/>
    <lineage>
        <taxon>Eukaryota</taxon>
        <taxon>Sar</taxon>
        <taxon>Stramenopiles</taxon>
        <taxon>Ochrophyta</taxon>
        <taxon>Bacillariophyta</taxon>
        <taxon>Coscinodiscophyceae</taxon>
        <taxon>Thalassiosirophycidae</taxon>
        <taxon>Stephanodiscales</taxon>
        <taxon>Stephanodiscaceae</taxon>
        <taxon>Stephanodiscus</taxon>
    </lineage>
</organism>